<protein>
    <submittedName>
        <fullName evidence="1">Uncharacterized protein</fullName>
    </submittedName>
</protein>
<sequence>MWTSVSKLSVTIETGEQKCTIYGNSLNMIGVVVSVQPTDDNGDPVQVDSSTLLDNTWLIDYVDGSTLNWYGSSEWSYTDSPNEFHTIPGGSRAAEVVAADDGTPQVKFYVYCSAAARLRTKSIGVRVRTASGERISSSQNGDFHSSVVLSALESFFYGRGDINWEYERAETYSGDASDVYNFSLTCAKNGFYFKTFSVRGCCTDYGYDGLAGWILANSWKDFYGAYVWYREPHRRTRETIINFPGDWSDDVTVYDDDAEKNSRGLGFTWAHNHHGGGGTWDIPNGPMTYWWQYYETTVVAYDQYGNSGKFWVDTRNINPDYSISATDTVTENAHGRFDVHTEPGGTDVNASWSGPRLDIYDYNPN</sequence>
<dbReference type="Proteomes" id="UP000271291">
    <property type="component" value="Chromosome"/>
</dbReference>
<dbReference type="AlphaFoldDB" id="A0A3S9Z7B5"/>
<proteinExistence type="predicted"/>
<dbReference type="EMBL" id="CP029078">
    <property type="protein sequence ID" value="QCN89478.1"/>
    <property type="molecule type" value="Genomic_DNA"/>
</dbReference>
<evidence type="ECO:0000313" key="3">
    <source>
        <dbReference type="Proteomes" id="UP000271291"/>
    </source>
</evidence>
<name>A0A3S9Z7B5_STRGD</name>
<evidence type="ECO:0000313" key="1">
    <source>
        <dbReference type="EMBL" id="AZS83666.1"/>
    </source>
</evidence>
<dbReference type="EMBL" id="CP034687">
    <property type="protein sequence ID" value="AZS83666.1"/>
    <property type="molecule type" value="Genomic_DNA"/>
</dbReference>
<reference evidence="2 4" key="1">
    <citation type="submission" date="2018-04" db="EMBL/GenBank/DDBJ databases">
        <title>Complete genome sequences of Streptomyces griseoviridis K61 and characterization of antagonistic properties of biological control agents.</title>
        <authorList>
            <person name="Mariita R.M."/>
            <person name="Sello J.K."/>
        </authorList>
    </citation>
    <scope>NUCLEOTIDE SEQUENCE [LARGE SCALE GENOMIC DNA]</scope>
    <source>
        <strain evidence="2 4">K61</strain>
    </source>
</reference>
<reference evidence="1 3" key="2">
    <citation type="submission" date="2018-12" db="EMBL/GenBank/DDBJ databases">
        <title>Streptomyces griseoviridis F1-27 complete genome.</title>
        <authorList>
            <person name="Mariita R.M."/>
            <person name="Sello J.K."/>
        </authorList>
    </citation>
    <scope>NUCLEOTIDE SEQUENCE [LARGE SCALE GENOMIC DNA]</scope>
    <source>
        <strain evidence="1 3">F1-27</strain>
    </source>
</reference>
<dbReference type="RefSeq" id="WP_127176577.1">
    <property type="nucleotide sequence ID" value="NZ_CP029078.1"/>
</dbReference>
<dbReference type="OrthoDB" id="4021146at2"/>
<accession>A0A3S9Z7B5</accession>
<organism evidence="1 3">
    <name type="scientific">Streptomyces griseoviridis</name>
    <dbReference type="NCBI Taxonomy" id="45398"/>
    <lineage>
        <taxon>Bacteria</taxon>
        <taxon>Bacillati</taxon>
        <taxon>Actinomycetota</taxon>
        <taxon>Actinomycetes</taxon>
        <taxon>Kitasatosporales</taxon>
        <taxon>Streptomycetaceae</taxon>
        <taxon>Streptomyces</taxon>
    </lineage>
</organism>
<evidence type="ECO:0000313" key="4">
    <source>
        <dbReference type="Proteomes" id="UP000501753"/>
    </source>
</evidence>
<dbReference type="KEGG" id="sgd:ELQ87_04660"/>
<dbReference type="Proteomes" id="UP000501753">
    <property type="component" value="Chromosome"/>
</dbReference>
<gene>
    <name evidence="2" type="ORF">DDJ31_34695</name>
    <name evidence="1" type="ORF">ELQ87_04660</name>
</gene>
<keyword evidence="4" id="KW-1185">Reference proteome</keyword>
<evidence type="ECO:0000313" key="2">
    <source>
        <dbReference type="EMBL" id="QCN89478.1"/>
    </source>
</evidence>